<dbReference type="STRING" id="68895.RR42_m0306"/>
<dbReference type="Gene3D" id="3.40.50.620">
    <property type="entry name" value="HUPs"/>
    <property type="match status" value="1"/>
</dbReference>
<proteinExistence type="predicted"/>
<dbReference type="InterPro" id="IPR004821">
    <property type="entry name" value="Cyt_trans-like"/>
</dbReference>
<dbReference type="InterPro" id="IPR015797">
    <property type="entry name" value="NUDIX_hydrolase-like_dom_sf"/>
</dbReference>
<evidence type="ECO:0000256" key="2">
    <source>
        <dbReference type="ARBA" id="ARBA00022695"/>
    </source>
</evidence>
<dbReference type="KEGG" id="cbw:RR42_m0306"/>
<dbReference type="GO" id="GO:0000309">
    <property type="term" value="F:nicotinamide-nucleotide adenylyltransferase activity"/>
    <property type="evidence" value="ECO:0007669"/>
    <property type="project" value="UniProtKB-EC"/>
</dbReference>
<dbReference type="PROSITE" id="PS51462">
    <property type="entry name" value="NUDIX"/>
    <property type="match status" value="1"/>
</dbReference>
<dbReference type="Pfam" id="PF00293">
    <property type="entry name" value="NUDIX"/>
    <property type="match status" value="1"/>
</dbReference>
<dbReference type="SUPFAM" id="SSF55811">
    <property type="entry name" value="Nudix"/>
    <property type="match status" value="1"/>
</dbReference>
<dbReference type="InterPro" id="IPR000086">
    <property type="entry name" value="NUDIX_hydrolase_dom"/>
</dbReference>
<sequence>MPMTVTNPTNQADPTRAASAVPFDCLVYIGRFEPFHNGHFAMLRQALALASTVIVVLGSAGGARTVKNPFSADERRQMIQGAVAAWDAARVADLRFVVVRDYYESARWTAAVRAVAGAAIEACAHGTPRVGLFGHFKDASSGYLNDFPGWELVPQPSFGQLNAADVRRQWFEQQGGLEGLQSVLPQPVAAFLREFAGREAFATLLAEYRFLQDHSRRWAAAPYAPVFVTVDAVVRCCGQVLLIRRGGQPGRGAWALPGGFLDQHERVADAVLRELDEETRFGLPKAALQQSLRDQALFDHPERSQRGRTLTHAFFFDLPLDALPAVAAADDAAAVRWVPQQALLALEGQMFEDHLLILDRFLHLFDGEAQPAG</sequence>
<keyword evidence="5" id="KW-1185">Reference proteome</keyword>
<dbReference type="NCBIfam" id="TIGR00125">
    <property type="entry name" value="cyt_tran_rel"/>
    <property type="match status" value="1"/>
</dbReference>
<dbReference type="InterPro" id="IPR014729">
    <property type="entry name" value="Rossmann-like_a/b/a_fold"/>
</dbReference>
<evidence type="ECO:0000313" key="5">
    <source>
        <dbReference type="Proteomes" id="UP000031843"/>
    </source>
</evidence>
<dbReference type="Pfam" id="PF01467">
    <property type="entry name" value="CTP_transf_like"/>
    <property type="match status" value="1"/>
</dbReference>
<dbReference type="CDD" id="cd18873">
    <property type="entry name" value="NUDIX_NadM_like"/>
    <property type="match status" value="1"/>
</dbReference>
<dbReference type="EC" id="2.7.7.1" evidence="4"/>
<dbReference type="Gene3D" id="3.90.79.10">
    <property type="entry name" value="Nucleoside Triphosphate Pyrophosphohydrolase"/>
    <property type="match status" value="1"/>
</dbReference>
<name>A0A0C4Y4A3_9BURK</name>
<protein>
    <submittedName>
        <fullName evidence="4">Nicotinamide-nucleotide adenylyltransferase, NadM family</fullName>
        <ecNumber evidence="4">2.7.7.1</ecNumber>
        <ecNumber evidence="4">3.6.1.13</ecNumber>
    </submittedName>
</protein>
<keyword evidence="1 4" id="KW-0808">Transferase</keyword>
<keyword evidence="4" id="KW-0378">Hydrolase</keyword>
<dbReference type="GO" id="GO:0047631">
    <property type="term" value="F:ADP-ribose diphosphatase activity"/>
    <property type="evidence" value="ECO:0007669"/>
    <property type="project" value="UniProtKB-EC"/>
</dbReference>
<gene>
    <name evidence="4" type="ORF">RR42_m0306</name>
</gene>
<dbReference type="PANTHER" id="PTHR21342:SF0">
    <property type="entry name" value="BIFUNCTIONAL NMN ADENYLYLTRANSFERASE_NUDIX HYDROLASE"/>
    <property type="match status" value="1"/>
</dbReference>
<dbReference type="EMBL" id="CP010536">
    <property type="protein sequence ID" value="AJG17720.1"/>
    <property type="molecule type" value="Genomic_DNA"/>
</dbReference>
<keyword evidence="2 4" id="KW-0548">Nucleotidyltransferase</keyword>
<dbReference type="Proteomes" id="UP000031843">
    <property type="component" value="Chromosome main"/>
</dbReference>
<dbReference type="PANTHER" id="PTHR21342">
    <property type="entry name" value="PHOSPHOPANTETHEINE ADENYLYLTRANSFERASE"/>
    <property type="match status" value="1"/>
</dbReference>
<accession>A0A0C4Y4A3</accession>
<feature type="domain" description="Nudix hydrolase" evidence="3">
    <location>
        <begin position="225"/>
        <end position="361"/>
    </location>
</feature>
<dbReference type="EC" id="3.6.1.13" evidence="4"/>
<dbReference type="SUPFAM" id="SSF52374">
    <property type="entry name" value="Nucleotidylyl transferase"/>
    <property type="match status" value="1"/>
</dbReference>
<organism evidence="4 5">
    <name type="scientific">Cupriavidus basilensis</name>
    <dbReference type="NCBI Taxonomy" id="68895"/>
    <lineage>
        <taxon>Bacteria</taxon>
        <taxon>Pseudomonadati</taxon>
        <taxon>Pseudomonadota</taxon>
        <taxon>Betaproteobacteria</taxon>
        <taxon>Burkholderiales</taxon>
        <taxon>Burkholderiaceae</taxon>
        <taxon>Cupriavidus</taxon>
    </lineage>
</organism>
<evidence type="ECO:0000313" key="4">
    <source>
        <dbReference type="EMBL" id="AJG17720.1"/>
    </source>
</evidence>
<evidence type="ECO:0000259" key="3">
    <source>
        <dbReference type="PROSITE" id="PS51462"/>
    </source>
</evidence>
<reference evidence="4 5" key="1">
    <citation type="journal article" date="2015" name="Genome Announc.">
        <title>Complete Genome Sequence of Cupriavidus basilensis 4G11, Isolated from the Oak Ridge Field Research Center Site.</title>
        <authorList>
            <person name="Ray J."/>
            <person name="Waters R.J."/>
            <person name="Skerker J.M."/>
            <person name="Kuehl J.V."/>
            <person name="Price M.N."/>
            <person name="Huang J."/>
            <person name="Chakraborty R."/>
            <person name="Arkin A.P."/>
            <person name="Deutschbauer A."/>
        </authorList>
    </citation>
    <scope>NUCLEOTIDE SEQUENCE [LARGE SCALE GENOMIC DNA]</scope>
    <source>
        <strain evidence="4">4G11</strain>
    </source>
</reference>
<evidence type="ECO:0000256" key="1">
    <source>
        <dbReference type="ARBA" id="ARBA00022679"/>
    </source>
</evidence>
<dbReference type="AlphaFoldDB" id="A0A0C4Y4A3"/>